<dbReference type="InterPro" id="IPR036526">
    <property type="entry name" value="C-N_Hydrolase_sf"/>
</dbReference>
<dbReference type="PANTHER" id="PTHR43674">
    <property type="entry name" value="NITRILASE C965.09-RELATED"/>
    <property type="match status" value="1"/>
</dbReference>
<dbReference type="EMBL" id="QNGE01000486">
    <property type="protein sequence ID" value="KAA3680269.1"/>
    <property type="molecule type" value="Genomic_DNA"/>
</dbReference>
<evidence type="ECO:0000259" key="2">
    <source>
        <dbReference type="Pfam" id="PF00795"/>
    </source>
</evidence>
<proteinExistence type="predicted"/>
<dbReference type="AlphaFoldDB" id="A0A5J4NXK9"/>
<dbReference type="GO" id="GO:0003837">
    <property type="term" value="F:beta-ureidopropionase activity"/>
    <property type="evidence" value="ECO:0007669"/>
    <property type="project" value="TreeGrafter"/>
</dbReference>
<accession>A0A5J4NXK9</accession>
<dbReference type="InterPro" id="IPR003010">
    <property type="entry name" value="C-N_Hydrolase"/>
</dbReference>
<dbReference type="Proteomes" id="UP000324629">
    <property type="component" value="Unassembled WGS sequence"/>
</dbReference>
<comment type="caution">
    <text evidence="3">The sequence shown here is derived from an EMBL/GenBank/DDBJ whole genome shotgun (WGS) entry which is preliminary data.</text>
</comment>
<sequence>KFSHVNSPAETENRRTKISGIFFGSSYITAPDGVRTPGLSRTRNGLLIAEIDLNACRQVQDHWGFRMTQRLELYAKSLAEYVQKSGNN</sequence>
<keyword evidence="4" id="KW-1185">Reference proteome</keyword>
<protein>
    <submittedName>
        <fullName evidence="3">Beta-ureidopropionase</fullName>
    </submittedName>
</protein>
<dbReference type="Pfam" id="PF00795">
    <property type="entry name" value="CN_hydrolase"/>
    <property type="match status" value="1"/>
</dbReference>
<dbReference type="PANTHER" id="PTHR43674:SF2">
    <property type="entry name" value="BETA-UREIDOPROPIONASE"/>
    <property type="match status" value="1"/>
</dbReference>
<feature type="domain" description="CN hydrolase" evidence="2">
    <location>
        <begin position="17"/>
        <end position="59"/>
    </location>
</feature>
<dbReference type="GO" id="GO:0033396">
    <property type="term" value="P:beta-alanine biosynthetic process via 3-ureidopropionate"/>
    <property type="evidence" value="ECO:0007669"/>
    <property type="project" value="TreeGrafter"/>
</dbReference>
<dbReference type="Gene3D" id="3.60.110.10">
    <property type="entry name" value="Carbon-nitrogen hydrolase"/>
    <property type="match status" value="1"/>
</dbReference>
<evidence type="ECO:0000313" key="4">
    <source>
        <dbReference type="Proteomes" id="UP000324629"/>
    </source>
</evidence>
<keyword evidence="1" id="KW-0378">Hydrolase</keyword>
<evidence type="ECO:0000313" key="3">
    <source>
        <dbReference type="EMBL" id="KAA3680269.1"/>
    </source>
</evidence>
<evidence type="ECO:0000256" key="1">
    <source>
        <dbReference type="ARBA" id="ARBA00022801"/>
    </source>
</evidence>
<dbReference type="InterPro" id="IPR050345">
    <property type="entry name" value="Aliph_Amidase/BUP"/>
</dbReference>
<gene>
    <name evidence="3" type="ORF">DEA37_0000656</name>
</gene>
<organism evidence="3 4">
    <name type="scientific">Paragonimus westermani</name>
    <dbReference type="NCBI Taxonomy" id="34504"/>
    <lineage>
        <taxon>Eukaryota</taxon>
        <taxon>Metazoa</taxon>
        <taxon>Spiralia</taxon>
        <taxon>Lophotrochozoa</taxon>
        <taxon>Platyhelminthes</taxon>
        <taxon>Trematoda</taxon>
        <taxon>Digenea</taxon>
        <taxon>Plagiorchiida</taxon>
        <taxon>Troglotremata</taxon>
        <taxon>Troglotrematidae</taxon>
        <taxon>Paragonimus</taxon>
    </lineage>
</organism>
<reference evidence="3 4" key="1">
    <citation type="journal article" date="2019" name="Gigascience">
        <title>Whole-genome sequence of the oriental lung fluke Paragonimus westermani.</title>
        <authorList>
            <person name="Oey H."/>
            <person name="Zakrzewski M."/>
            <person name="Narain K."/>
            <person name="Devi K.R."/>
            <person name="Agatsuma T."/>
            <person name="Nawaratna S."/>
            <person name="Gobert G.N."/>
            <person name="Jones M.K."/>
            <person name="Ragan M.A."/>
            <person name="McManus D.P."/>
            <person name="Krause L."/>
        </authorList>
    </citation>
    <scope>NUCLEOTIDE SEQUENCE [LARGE SCALE GENOMIC DNA]</scope>
    <source>
        <strain evidence="3 4">IND2009</strain>
    </source>
</reference>
<dbReference type="SUPFAM" id="SSF56317">
    <property type="entry name" value="Carbon-nitrogen hydrolase"/>
    <property type="match status" value="1"/>
</dbReference>
<name>A0A5J4NXK9_9TREM</name>
<feature type="non-terminal residue" evidence="3">
    <location>
        <position position="1"/>
    </location>
</feature>